<keyword evidence="8" id="KW-1185">Reference proteome</keyword>
<feature type="domain" description="CHHC U11-48K-type" evidence="4">
    <location>
        <begin position="35"/>
        <end position="62"/>
    </location>
</feature>
<evidence type="ECO:0000313" key="7">
    <source>
        <dbReference type="EMBL" id="KAL0852762.1"/>
    </source>
</evidence>
<dbReference type="InterPro" id="IPR036236">
    <property type="entry name" value="Znf_C2H2_sf"/>
</dbReference>
<dbReference type="SUPFAM" id="SSF57667">
    <property type="entry name" value="beta-beta-alpha zinc fingers"/>
    <property type="match status" value="2"/>
</dbReference>
<dbReference type="AlphaFoldDB" id="A0ABD0S311"/>
<evidence type="ECO:0000259" key="4">
    <source>
        <dbReference type="PROSITE" id="PS51800"/>
    </source>
</evidence>
<evidence type="ECO:0000256" key="2">
    <source>
        <dbReference type="ARBA" id="ARBA00022771"/>
    </source>
</evidence>
<dbReference type="InterPro" id="IPR051591">
    <property type="entry name" value="UPF0224_FAM112_RNA_Proc"/>
</dbReference>
<keyword evidence="2" id="KW-0863">Zinc-finger</keyword>
<evidence type="ECO:0000313" key="6">
    <source>
        <dbReference type="EMBL" id="KAL0808378.1"/>
    </source>
</evidence>
<comment type="caution">
    <text evidence="5">The sequence shown here is derived from an EMBL/GenBank/DDBJ whole genome shotgun (WGS) entry which is preliminary data.</text>
</comment>
<proteinExistence type="predicted"/>
<name>A0ABD0S311_LOXSC</name>
<sequence>MDDPFVSCPYEASHRVPRSRLQAHIVKCQKKYPDLKICPYNATHRFPEEEMKYHLVDCPAKAAIFPEDRPPRITGALTTPKPILQKEYLPETDPNHEIWDN</sequence>
<keyword evidence="1" id="KW-0479">Metal-binding</keyword>
<dbReference type="PROSITE" id="PS51800">
    <property type="entry name" value="ZF_CHHC_U11_48K"/>
    <property type="match status" value="2"/>
</dbReference>
<evidence type="ECO:0000313" key="9">
    <source>
        <dbReference type="Proteomes" id="UP001549921"/>
    </source>
</evidence>
<dbReference type="PANTHER" id="PTHR21402:SF5">
    <property type="entry name" value="GAMETOCYTE SPECIFIC FACTOR 1"/>
    <property type="match status" value="1"/>
</dbReference>
<dbReference type="EMBL" id="JBEDNZ010000031">
    <property type="protein sequence ID" value="KAL0808374.1"/>
    <property type="molecule type" value="Genomic_DNA"/>
</dbReference>
<protein>
    <recommendedName>
        <fullName evidence="4">CHHC U11-48K-type domain-containing protein</fullName>
    </recommendedName>
</protein>
<dbReference type="Proteomes" id="UP001549920">
    <property type="component" value="Unassembled WGS sequence"/>
</dbReference>
<dbReference type="Proteomes" id="UP001549921">
    <property type="component" value="Unassembled WGS sequence"/>
</dbReference>
<evidence type="ECO:0000256" key="1">
    <source>
        <dbReference type="ARBA" id="ARBA00022723"/>
    </source>
</evidence>
<evidence type="ECO:0000313" key="5">
    <source>
        <dbReference type="EMBL" id="KAL0808374.1"/>
    </source>
</evidence>
<feature type="domain" description="CHHC U11-48K-type" evidence="4">
    <location>
        <begin position="5"/>
        <end position="32"/>
    </location>
</feature>
<dbReference type="InterPro" id="IPR022776">
    <property type="entry name" value="TRM13/UPF0224_CHHC_Znf_dom"/>
</dbReference>
<evidence type="ECO:0000313" key="8">
    <source>
        <dbReference type="Proteomes" id="UP001549920"/>
    </source>
</evidence>
<dbReference type="Gene3D" id="3.30.40.10">
    <property type="entry name" value="Zinc/RING finger domain, C3HC4 (zinc finger)"/>
    <property type="match status" value="1"/>
</dbReference>
<accession>A0ABD0S311</accession>
<reference evidence="8 9" key="1">
    <citation type="submission" date="2024-06" db="EMBL/GenBank/DDBJ databases">
        <title>A chromosome-level genome assembly of beet webworm, Loxostege sticticalis.</title>
        <authorList>
            <person name="Zhang Y."/>
        </authorList>
    </citation>
    <scope>NUCLEOTIDE SEQUENCE [LARGE SCALE GENOMIC DNA]</scope>
    <source>
        <strain evidence="7">AQ026</strain>
        <strain evidence="5">AQ028</strain>
        <tissue evidence="5">Male pupae</tissue>
        <tissue evidence="7">Whole body</tissue>
    </source>
</reference>
<dbReference type="GO" id="GO:0008270">
    <property type="term" value="F:zinc ion binding"/>
    <property type="evidence" value="ECO:0007669"/>
    <property type="project" value="UniProtKB-KW"/>
</dbReference>
<dbReference type="InterPro" id="IPR013083">
    <property type="entry name" value="Znf_RING/FYVE/PHD"/>
</dbReference>
<dbReference type="EMBL" id="JBEDNZ010000031">
    <property type="protein sequence ID" value="KAL0808378.1"/>
    <property type="molecule type" value="Genomic_DNA"/>
</dbReference>
<keyword evidence="3" id="KW-0862">Zinc</keyword>
<dbReference type="PANTHER" id="PTHR21402">
    <property type="entry name" value="GAMETOCYTE SPECIFIC FACTOR 1-RELATED"/>
    <property type="match status" value="1"/>
</dbReference>
<dbReference type="EMBL" id="JBEUOH010000031">
    <property type="protein sequence ID" value="KAL0852762.1"/>
    <property type="molecule type" value="Genomic_DNA"/>
</dbReference>
<evidence type="ECO:0000256" key="3">
    <source>
        <dbReference type="ARBA" id="ARBA00022833"/>
    </source>
</evidence>
<organism evidence="5 9">
    <name type="scientific">Loxostege sticticalis</name>
    <name type="common">Beet webworm moth</name>
    <dbReference type="NCBI Taxonomy" id="481309"/>
    <lineage>
        <taxon>Eukaryota</taxon>
        <taxon>Metazoa</taxon>
        <taxon>Ecdysozoa</taxon>
        <taxon>Arthropoda</taxon>
        <taxon>Hexapoda</taxon>
        <taxon>Insecta</taxon>
        <taxon>Pterygota</taxon>
        <taxon>Neoptera</taxon>
        <taxon>Endopterygota</taxon>
        <taxon>Lepidoptera</taxon>
        <taxon>Glossata</taxon>
        <taxon>Ditrysia</taxon>
        <taxon>Pyraloidea</taxon>
        <taxon>Crambidae</taxon>
        <taxon>Pyraustinae</taxon>
        <taxon>Loxostege</taxon>
    </lineage>
</organism>
<dbReference type="Pfam" id="PF05253">
    <property type="entry name" value="zf-U11-48K"/>
    <property type="match status" value="2"/>
</dbReference>
<gene>
    <name evidence="7" type="ORF">ABMA27_012578</name>
    <name evidence="5" type="ORF">ABMA28_012856</name>
    <name evidence="6" type="ORF">ABMA28_012860</name>
</gene>